<proteinExistence type="predicted"/>
<dbReference type="GO" id="GO:0007165">
    <property type="term" value="P:signal transduction"/>
    <property type="evidence" value="ECO:0007669"/>
    <property type="project" value="InterPro"/>
</dbReference>
<dbReference type="EMBL" id="DROK01000283">
    <property type="protein sequence ID" value="HHI98098.1"/>
    <property type="molecule type" value="Genomic_DNA"/>
</dbReference>
<dbReference type="InterPro" id="IPR021796">
    <property type="entry name" value="Tll0287-like_dom"/>
</dbReference>
<keyword evidence="1" id="KW-0472">Membrane</keyword>
<feature type="transmembrane region" description="Helical" evidence="1">
    <location>
        <begin position="186"/>
        <end position="205"/>
    </location>
</feature>
<accession>A0A7V5P1C4</accession>
<dbReference type="CDD" id="cd06225">
    <property type="entry name" value="HAMP"/>
    <property type="match status" value="1"/>
</dbReference>
<name>A0A7V5P1C4_9BACT</name>
<reference evidence="3" key="1">
    <citation type="journal article" date="2020" name="mSystems">
        <title>Genome- and Community-Level Interaction Insights into Carbon Utilization and Element Cycling Functions of Hydrothermarchaeota in Hydrothermal Sediment.</title>
        <authorList>
            <person name="Zhou Z."/>
            <person name="Liu Y."/>
            <person name="Xu W."/>
            <person name="Pan J."/>
            <person name="Luo Z.H."/>
            <person name="Li M."/>
        </authorList>
    </citation>
    <scope>NUCLEOTIDE SEQUENCE [LARGE SCALE GENOMIC DNA]</scope>
    <source>
        <strain evidence="3">HyVt-533</strain>
    </source>
</reference>
<dbReference type="Pfam" id="PF11845">
    <property type="entry name" value="Tll0287-like"/>
    <property type="match status" value="1"/>
</dbReference>
<dbReference type="Gene3D" id="6.10.340.10">
    <property type="match status" value="1"/>
</dbReference>
<evidence type="ECO:0000256" key="1">
    <source>
        <dbReference type="SAM" id="Phobius"/>
    </source>
</evidence>
<dbReference type="GO" id="GO:0016020">
    <property type="term" value="C:membrane"/>
    <property type="evidence" value="ECO:0007669"/>
    <property type="project" value="InterPro"/>
</dbReference>
<organism evidence="3">
    <name type="scientific">Thermodesulfatator atlanticus</name>
    <dbReference type="NCBI Taxonomy" id="501497"/>
    <lineage>
        <taxon>Bacteria</taxon>
        <taxon>Pseudomonadati</taxon>
        <taxon>Thermodesulfobacteriota</taxon>
        <taxon>Thermodesulfobacteria</taxon>
        <taxon>Thermodesulfobacteriales</taxon>
        <taxon>Thermodesulfatatoraceae</taxon>
        <taxon>Thermodesulfatator</taxon>
    </lineage>
</organism>
<comment type="caution">
    <text evidence="3">The sequence shown here is derived from an EMBL/GenBank/DDBJ whole genome shotgun (WGS) entry which is preliminary data.</text>
</comment>
<dbReference type="PROSITE" id="PS50885">
    <property type="entry name" value="HAMP"/>
    <property type="match status" value="1"/>
</dbReference>
<feature type="transmembrane region" description="Helical" evidence="1">
    <location>
        <begin position="12"/>
        <end position="32"/>
    </location>
</feature>
<protein>
    <submittedName>
        <fullName evidence="3">DUF3365 domain-containing protein</fullName>
    </submittedName>
</protein>
<dbReference type="InterPro" id="IPR003660">
    <property type="entry name" value="HAMP_dom"/>
</dbReference>
<sequence>MKKIKGLSLADKVALFFILVTFFSGMGIYFAVKQVREKELITNARRFSTFLETILATSERWHGLWVKRPEGLKVVSQVSGLSLETNDEVELFRLHDPEALKYLASQASAENFKLILDLHNPVLYREKWQFERHQFVYQRPLVVKKGCVSCHEAQKGAPPLRLGETIGAIKVFVHYQSLWSLLGESVSLGVATVFFLVTVVLYGLVRFELLSPLANLTQKVREMSLGNLDVDLGVRNLSEDQTKDEILKLAISIERLRKSQKTMEKMLDDDSLVL</sequence>
<gene>
    <name evidence="3" type="ORF">ENJ96_09660</name>
</gene>
<keyword evidence="1" id="KW-0812">Transmembrane</keyword>
<feature type="domain" description="HAMP" evidence="2">
    <location>
        <begin position="207"/>
        <end position="265"/>
    </location>
</feature>
<dbReference type="AlphaFoldDB" id="A0A7V5P1C4"/>
<evidence type="ECO:0000259" key="2">
    <source>
        <dbReference type="PROSITE" id="PS50885"/>
    </source>
</evidence>
<dbReference type="Proteomes" id="UP000886101">
    <property type="component" value="Unassembled WGS sequence"/>
</dbReference>
<evidence type="ECO:0000313" key="3">
    <source>
        <dbReference type="EMBL" id="HHI98098.1"/>
    </source>
</evidence>
<keyword evidence="1" id="KW-1133">Transmembrane helix</keyword>